<comment type="subcellular location">
    <subcellularLocation>
        <location evidence="1">Membrane</location>
        <topology evidence="1">Multi-pass membrane protein</topology>
    </subcellularLocation>
</comment>
<dbReference type="InterPro" id="IPR043216">
    <property type="entry name" value="PAP-like"/>
</dbReference>
<keyword evidence="9" id="KW-1185">Reference proteome</keyword>
<sequence length="267" mass="29235">MITYNPPQAPPEQSTLSMQTFNPGDFKQDIYTLPLEGALVGAISYLYTPRSVSLWPFNSETADETPRPTTLPASIILPFALGTAGLVLGGLTLANDDFALGTQVRGWLHAILLTELATSTTKVTFQRKRPFYDYKESTEGSTSNDDRFSFFSGHASHAFSFATYSSALMFEYSRSPLLSWTYATVAYGAASWVASTRVKDHAHNASDVIVGGIVGTAIAAAVFYRVEAVQKQKKVASSNQIELKVVPFAFHDETSQPWYGAHIELKI</sequence>
<evidence type="ECO:0000256" key="5">
    <source>
        <dbReference type="ARBA" id="ARBA00023136"/>
    </source>
</evidence>
<dbReference type="SMART" id="SM00014">
    <property type="entry name" value="acidPPc"/>
    <property type="match status" value="1"/>
</dbReference>
<keyword evidence="5 6" id="KW-0472">Membrane</keyword>
<feature type="transmembrane region" description="Helical" evidence="6">
    <location>
        <begin position="177"/>
        <end position="196"/>
    </location>
</feature>
<evidence type="ECO:0000256" key="6">
    <source>
        <dbReference type="SAM" id="Phobius"/>
    </source>
</evidence>
<dbReference type="GO" id="GO:0006644">
    <property type="term" value="P:phospholipid metabolic process"/>
    <property type="evidence" value="ECO:0007669"/>
    <property type="project" value="InterPro"/>
</dbReference>
<gene>
    <name evidence="8" type="ORF">AXG55_10935</name>
</gene>
<dbReference type="STRING" id="1915309.AXG55_10935"/>
<dbReference type="CDD" id="cd01610">
    <property type="entry name" value="PAP2_like"/>
    <property type="match status" value="1"/>
</dbReference>
<protein>
    <recommendedName>
        <fullName evidence="7">Phosphatidic acid phosphatase type 2/haloperoxidase domain-containing protein</fullName>
    </recommendedName>
</protein>
<dbReference type="SUPFAM" id="SSF48317">
    <property type="entry name" value="Acid phosphatase/Vanadium-dependent haloperoxidase"/>
    <property type="match status" value="1"/>
</dbReference>
<dbReference type="RefSeq" id="WP_148698148.1">
    <property type="nucleotide sequence ID" value="NZ_CP017834.1"/>
</dbReference>
<evidence type="ECO:0000313" key="9">
    <source>
        <dbReference type="Proteomes" id="UP000184731"/>
    </source>
</evidence>
<dbReference type="KEGG" id="saqi:AXG55_10935"/>
<evidence type="ECO:0000256" key="4">
    <source>
        <dbReference type="ARBA" id="ARBA00022989"/>
    </source>
</evidence>
<accession>A0A1L4D2H3</accession>
<evidence type="ECO:0000256" key="1">
    <source>
        <dbReference type="ARBA" id="ARBA00004141"/>
    </source>
</evidence>
<proteinExistence type="inferred from homology"/>
<dbReference type="GO" id="GO:0046839">
    <property type="term" value="P:phospholipid dephosphorylation"/>
    <property type="evidence" value="ECO:0007669"/>
    <property type="project" value="TreeGrafter"/>
</dbReference>
<evidence type="ECO:0000256" key="3">
    <source>
        <dbReference type="ARBA" id="ARBA00022692"/>
    </source>
</evidence>
<organism evidence="8 9">
    <name type="scientific">Silvanigrella aquatica</name>
    <dbReference type="NCBI Taxonomy" id="1915309"/>
    <lineage>
        <taxon>Bacteria</taxon>
        <taxon>Pseudomonadati</taxon>
        <taxon>Bdellovibrionota</taxon>
        <taxon>Oligoflexia</taxon>
        <taxon>Silvanigrellales</taxon>
        <taxon>Silvanigrellaceae</taxon>
        <taxon>Silvanigrella</taxon>
    </lineage>
</organism>
<dbReference type="EMBL" id="CP017834">
    <property type="protein sequence ID" value="APJ04392.1"/>
    <property type="molecule type" value="Genomic_DNA"/>
</dbReference>
<dbReference type="Pfam" id="PF01569">
    <property type="entry name" value="PAP2"/>
    <property type="match status" value="1"/>
</dbReference>
<keyword evidence="4 6" id="KW-1133">Transmembrane helix</keyword>
<dbReference type="InterPro" id="IPR000326">
    <property type="entry name" value="PAP2/HPO"/>
</dbReference>
<dbReference type="OrthoDB" id="5293997at2"/>
<evidence type="ECO:0000259" key="7">
    <source>
        <dbReference type="SMART" id="SM00014"/>
    </source>
</evidence>
<reference evidence="8 9" key="1">
    <citation type="submission" date="2016-10" db="EMBL/GenBank/DDBJ databases">
        <title>Silvanigrella aquatica sp. nov., isolated from a freshwater lake located in the Black Forest, Germany, description of Silvanigrellaceae fam. nov., Silvanigrellales ord. nov., reclassification of the order Bdellovibrionales in the class Oligoflexia, reclassification of the families Bacteriovoracaceae and Halobacteriovoraceae in the new order Bacteriovoracales ord. nov., and reclassification of the family Pseudobacteriovoracaceae in the order Oligoflexiales.</title>
        <authorList>
            <person name="Hahn M.W."/>
            <person name="Schmidt J."/>
            <person name="Koll U."/>
            <person name="Rohde M."/>
            <person name="Verbag S."/>
            <person name="Pitt A."/>
            <person name="Nakai R."/>
            <person name="Naganuma T."/>
            <person name="Lang E."/>
        </authorList>
    </citation>
    <scope>NUCLEOTIDE SEQUENCE [LARGE SCALE GENOMIC DNA]</scope>
    <source>
        <strain evidence="8 9">MWH-Nonnen-W8red</strain>
    </source>
</reference>
<dbReference type="PANTHER" id="PTHR10165:SF35">
    <property type="entry name" value="RE23632P"/>
    <property type="match status" value="1"/>
</dbReference>
<name>A0A1L4D2H3_9BACT</name>
<dbReference type="GO" id="GO:0016020">
    <property type="term" value="C:membrane"/>
    <property type="evidence" value="ECO:0007669"/>
    <property type="project" value="UniProtKB-SubCell"/>
</dbReference>
<dbReference type="Gene3D" id="1.20.144.10">
    <property type="entry name" value="Phosphatidic acid phosphatase type 2/haloperoxidase"/>
    <property type="match status" value="1"/>
</dbReference>
<comment type="similarity">
    <text evidence="2">Belongs to the PA-phosphatase related phosphoesterase family.</text>
</comment>
<dbReference type="GO" id="GO:0008195">
    <property type="term" value="F:phosphatidate phosphatase activity"/>
    <property type="evidence" value="ECO:0007669"/>
    <property type="project" value="TreeGrafter"/>
</dbReference>
<feature type="domain" description="Phosphatidic acid phosphatase type 2/haloperoxidase" evidence="7">
    <location>
        <begin position="104"/>
        <end position="223"/>
    </location>
</feature>
<feature type="transmembrane region" description="Helical" evidence="6">
    <location>
        <begin position="75"/>
        <end position="94"/>
    </location>
</feature>
<feature type="transmembrane region" description="Helical" evidence="6">
    <location>
        <begin position="208"/>
        <end position="226"/>
    </location>
</feature>
<dbReference type="InterPro" id="IPR036938">
    <property type="entry name" value="PAP2/HPO_sf"/>
</dbReference>
<keyword evidence="3 6" id="KW-0812">Transmembrane</keyword>
<evidence type="ECO:0000256" key="2">
    <source>
        <dbReference type="ARBA" id="ARBA00008816"/>
    </source>
</evidence>
<dbReference type="PANTHER" id="PTHR10165">
    <property type="entry name" value="LIPID PHOSPHATE PHOSPHATASE"/>
    <property type="match status" value="1"/>
</dbReference>
<evidence type="ECO:0000313" key="8">
    <source>
        <dbReference type="EMBL" id="APJ04392.1"/>
    </source>
</evidence>
<dbReference type="Proteomes" id="UP000184731">
    <property type="component" value="Chromosome"/>
</dbReference>
<dbReference type="AlphaFoldDB" id="A0A1L4D2H3"/>